<dbReference type="STRING" id="75913.A0A0K0FPH9"/>
<feature type="chain" id="PRO_5005329961" description="acid phosphatase" evidence="8">
    <location>
        <begin position="24"/>
        <end position="399"/>
    </location>
</feature>
<comment type="similarity">
    <text evidence="2">Belongs to the histidine acid phosphatase family.</text>
</comment>
<dbReference type="AlphaFoldDB" id="A0A0K0FPH9"/>
<evidence type="ECO:0000256" key="3">
    <source>
        <dbReference type="ARBA" id="ARBA00012646"/>
    </source>
</evidence>
<sequence>MNSFSNFSIILLSLFSINLTIDAAKPKKLILVQVIFRHGERAPILTYPKDPYKDHDWGVPLGTLTKRGIRQHVELGKALRKRYMIKKRFLSKTYKSSEIIARSTDKNRTIESARANLRGLYKTNDISKIPIITTFFQIPKPWLGGRSCPKYVNLITTKKASYEDTFYNKNKDFIEFLKKVTGMERMLMTDVSDLYDTFKVQRLLKCKLPKFLKKSKYYRLKYLTKQVYRLQDGLPAFNFPEDIQLMRLNEGPLLKNIIDNIDLKLKTYKKPKPVSGLNYQYLHPQLKETTKYVSYSAHDYTIANIFALMGLKKFRNKKSLRIHFTATLFYELYENSEGEYEIKILFSREGGKKILDITHKVKGCRKNKPCLFKDFKEALKDRIPKSVYTECFVNSGVKN</sequence>
<name>A0A0K0FPH9_STRVS</name>
<evidence type="ECO:0000256" key="1">
    <source>
        <dbReference type="ARBA" id="ARBA00000032"/>
    </source>
</evidence>
<reference evidence="10" key="2">
    <citation type="submission" date="2015-08" db="UniProtKB">
        <authorList>
            <consortium name="WormBaseParasite"/>
        </authorList>
    </citation>
    <scope>IDENTIFICATION</scope>
</reference>
<dbReference type="PANTHER" id="PTHR11567">
    <property type="entry name" value="ACID PHOSPHATASE-RELATED"/>
    <property type="match status" value="1"/>
</dbReference>
<dbReference type="SUPFAM" id="SSF53254">
    <property type="entry name" value="Phosphoglycerate mutase-like"/>
    <property type="match status" value="1"/>
</dbReference>
<keyword evidence="9" id="KW-1185">Reference proteome</keyword>
<dbReference type="CDD" id="cd07061">
    <property type="entry name" value="HP_HAP_like"/>
    <property type="match status" value="1"/>
</dbReference>
<feature type="signal peptide" evidence="8">
    <location>
        <begin position="1"/>
        <end position="23"/>
    </location>
</feature>
<dbReference type="Proteomes" id="UP000035680">
    <property type="component" value="Unassembled WGS sequence"/>
</dbReference>
<dbReference type="Pfam" id="PF00328">
    <property type="entry name" value="His_Phos_2"/>
    <property type="match status" value="1"/>
</dbReference>
<dbReference type="InterPro" id="IPR029033">
    <property type="entry name" value="His_PPase_superfam"/>
</dbReference>
<dbReference type="PANTHER" id="PTHR11567:SF211">
    <property type="entry name" value="PROSTATIC ACID PHOSPHATASE"/>
    <property type="match status" value="1"/>
</dbReference>
<dbReference type="GO" id="GO:0003993">
    <property type="term" value="F:acid phosphatase activity"/>
    <property type="evidence" value="ECO:0007669"/>
    <property type="project" value="UniProtKB-EC"/>
</dbReference>
<dbReference type="Gene3D" id="3.40.50.1240">
    <property type="entry name" value="Phosphoglycerate mutase-like"/>
    <property type="match status" value="1"/>
</dbReference>
<evidence type="ECO:0000256" key="5">
    <source>
        <dbReference type="ARBA" id="ARBA00022801"/>
    </source>
</evidence>
<evidence type="ECO:0000313" key="10">
    <source>
        <dbReference type="WBParaSite" id="SVE_1103600.2"/>
    </source>
</evidence>
<keyword evidence="7" id="KW-0325">Glycoprotein</keyword>
<organism evidence="9 10">
    <name type="scientific">Strongyloides venezuelensis</name>
    <name type="common">Threadworm</name>
    <dbReference type="NCBI Taxonomy" id="75913"/>
    <lineage>
        <taxon>Eukaryota</taxon>
        <taxon>Metazoa</taxon>
        <taxon>Ecdysozoa</taxon>
        <taxon>Nematoda</taxon>
        <taxon>Chromadorea</taxon>
        <taxon>Rhabditida</taxon>
        <taxon>Tylenchina</taxon>
        <taxon>Panagrolaimomorpha</taxon>
        <taxon>Strongyloidoidea</taxon>
        <taxon>Strongyloididae</taxon>
        <taxon>Strongyloides</taxon>
    </lineage>
</organism>
<keyword evidence="5" id="KW-0378">Hydrolase</keyword>
<proteinExistence type="inferred from homology"/>
<evidence type="ECO:0000256" key="8">
    <source>
        <dbReference type="SAM" id="SignalP"/>
    </source>
</evidence>
<evidence type="ECO:0000256" key="7">
    <source>
        <dbReference type="ARBA" id="ARBA00023180"/>
    </source>
</evidence>
<evidence type="ECO:0000256" key="6">
    <source>
        <dbReference type="ARBA" id="ARBA00023157"/>
    </source>
</evidence>
<evidence type="ECO:0000256" key="4">
    <source>
        <dbReference type="ARBA" id="ARBA00022729"/>
    </source>
</evidence>
<dbReference type="InterPro" id="IPR000560">
    <property type="entry name" value="His_Pase_clade-2"/>
</dbReference>
<dbReference type="EC" id="3.1.3.2" evidence="3"/>
<accession>A0A0K0FPH9</accession>
<keyword evidence="6" id="KW-1015">Disulfide bond</keyword>
<dbReference type="InterPro" id="IPR033379">
    <property type="entry name" value="Acid_Pase_AS"/>
</dbReference>
<keyword evidence="4 8" id="KW-0732">Signal</keyword>
<dbReference type="WBParaSite" id="SVE_1103600.2">
    <property type="protein sequence ID" value="SVE_1103600.2"/>
    <property type="gene ID" value="SVE_1103600"/>
</dbReference>
<protein>
    <recommendedName>
        <fullName evidence="3">acid phosphatase</fullName>
        <ecNumber evidence="3">3.1.3.2</ecNumber>
    </recommendedName>
</protein>
<reference evidence="9" key="1">
    <citation type="submission" date="2014-07" db="EMBL/GenBank/DDBJ databases">
        <authorList>
            <person name="Martin A.A"/>
            <person name="De Silva N."/>
        </authorList>
    </citation>
    <scope>NUCLEOTIDE SEQUENCE</scope>
</reference>
<comment type="catalytic activity">
    <reaction evidence="1">
        <text>a phosphate monoester + H2O = an alcohol + phosphate</text>
        <dbReference type="Rhea" id="RHEA:15017"/>
        <dbReference type="ChEBI" id="CHEBI:15377"/>
        <dbReference type="ChEBI" id="CHEBI:30879"/>
        <dbReference type="ChEBI" id="CHEBI:43474"/>
        <dbReference type="ChEBI" id="CHEBI:67140"/>
        <dbReference type="EC" id="3.1.3.2"/>
    </reaction>
</comment>
<evidence type="ECO:0000313" key="9">
    <source>
        <dbReference type="Proteomes" id="UP000035680"/>
    </source>
</evidence>
<dbReference type="PROSITE" id="PS00616">
    <property type="entry name" value="HIS_ACID_PHOSPHAT_1"/>
    <property type="match status" value="1"/>
</dbReference>
<dbReference type="InterPro" id="IPR050645">
    <property type="entry name" value="Histidine_acid_phosphatase"/>
</dbReference>
<evidence type="ECO:0000256" key="2">
    <source>
        <dbReference type="ARBA" id="ARBA00005375"/>
    </source>
</evidence>